<protein>
    <submittedName>
        <fullName evidence="2">Uncharacterized protein</fullName>
    </submittedName>
</protein>
<keyword evidence="1" id="KW-1133">Transmembrane helix</keyword>
<evidence type="ECO:0000313" key="2">
    <source>
        <dbReference type="EMBL" id="NNM74749.1"/>
    </source>
</evidence>
<dbReference type="EMBL" id="JABEPP010000006">
    <property type="protein sequence ID" value="NNM74749.1"/>
    <property type="molecule type" value="Genomic_DNA"/>
</dbReference>
<feature type="transmembrane region" description="Helical" evidence="1">
    <location>
        <begin position="47"/>
        <end position="65"/>
    </location>
</feature>
<name>A0A849IE69_9HYPH</name>
<keyword evidence="1" id="KW-0472">Membrane</keyword>
<keyword evidence="1" id="KW-0812">Transmembrane</keyword>
<dbReference type="InterPro" id="IPR057700">
    <property type="entry name" value="DUF7940"/>
</dbReference>
<comment type="caution">
    <text evidence="2">The sequence shown here is derived from an EMBL/GenBank/DDBJ whole genome shotgun (WGS) entry which is preliminary data.</text>
</comment>
<evidence type="ECO:0000313" key="3">
    <source>
        <dbReference type="Proteomes" id="UP000564885"/>
    </source>
</evidence>
<sequence>MRLIPQWKDVLARAWSIRLTILASALSGAEVLISILADNPPLPRGTFAILAMLVTMGAGIARLVAQRDLPGVQ</sequence>
<accession>A0A849IE69</accession>
<proteinExistence type="predicted"/>
<organism evidence="2 3">
    <name type="scientific">Enterovirga aerilata</name>
    <dbReference type="NCBI Taxonomy" id="2730920"/>
    <lineage>
        <taxon>Bacteria</taxon>
        <taxon>Pseudomonadati</taxon>
        <taxon>Pseudomonadota</taxon>
        <taxon>Alphaproteobacteria</taxon>
        <taxon>Hyphomicrobiales</taxon>
        <taxon>Methylobacteriaceae</taxon>
        <taxon>Enterovirga</taxon>
    </lineage>
</organism>
<keyword evidence="3" id="KW-1185">Reference proteome</keyword>
<dbReference type="Pfam" id="PF25612">
    <property type="entry name" value="DUF7940"/>
    <property type="match status" value="1"/>
</dbReference>
<dbReference type="Proteomes" id="UP000564885">
    <property type="component" value="Unassembled WGS sequence"/>
</dbReference>
<feature type="transmembrane region" description="Helical" evidence="1">
    <location>
        <begin position="12"/>
        <end position="35"/>
    </location>
</feature>
<reference evidence="2 3" key="1">
    <citation type="submission" date="2020-04" db="EMBL/GenBank/DDBJ databases">
        <title>Enterovirga sp. isolate from soil.</title>
        <authorList>
            <person name="Chea S."/>
            <person name="Kim D.-U."/>
        </authorList>
    </citation>
    <scope>NUCLEOTIDE SEQUENCE [LARGE SCALE GENOMIC DNA]</scope>
    <source>
        <strain evidence="2 3">DB1703</strain>
    </source>
</reference>
<evidence type="ECO:0000256" key="1">
    <source>
        <dbReference type="SAM" id="Phobius"/>
    </source>
</evidence>
<gene>
    <name evidence="2" type="ORF">HJG44_20520</name>
</gene>
<dbReference type="AlphaFoldDB" id="A0A849IE69"/>